<dbReference type="eggNOG" id="COG2821">
    <property type="taxonomic scope" value="Bacteria"/>
</dbReference>
<dbReference type="RefSeq" id="WP_009840267.1">
    <property type="nucleotide sequence ID" value="NZ_CH959301.1"/>
</dbReference>
<accession>A4CAN1</accession>
<dbReference type="SUPFAM" id="SSF50685">
    <property type="entry name" value="Barwin-like endoglucanases"/>
    <property type="match status" value="1"/>
</dbReference>
<reference evidence="1 2" key="1">
    <citation type="submission" date="2006-02" db="EMBL/GenBank/DDBJ databases">
        <authorList>
            <person name="Moran M.A."/>
            <person name="Kjelleberg S."/>
            <person name="Egan S."/>
            <person name="Saunders N."/>
            <person name="Thomas T."/>
            <person name="Ferriera S."/>
            <person name="Johnson J."/>
            <person name="Kravitz S."/>
            <person name="Halpern A."/>
            <person name="Remington K."/>
            <person name="Beeson K."/>
            <person name="Tran B."/>
            <person name="Rogers Y.-H."/>
            <person name="Friedman R."/>
            <person name="Venter J.C."/>
        </authorList>
    </citation>
    <scope>NUCLEOTIDE SEQUENCE [LARGE SCALE GENOMIC DNA]</scope>
    <source>
        <strain evidence="1 2">D2</strain>
    </source>
</reference>
<evidence type="ECO:0000313" key="1">
    <source>
        <dbReference type="EMBL" id="EAR28439.1"/>
    </source>
</evidence>
<protein>
    <recommendedName>
        <fullName evidence="3">Lytic transglycosylase MltA domain-containing protein</fullName>
    </recommendedName>
</protein>
<proteinExistence type="predicted"/>
<name>A4CAN1_9GAMM</name>
<gene>
    <name evidence="1" type="ORF">PTD2_21527</name>
</gene>
<evidence type="ECO:0008006" key="3">
    <source>
        <dbReference type="Google" id="ProtNLM"/>
    </source>
</evidence>
<sequence>MYQLFFVLVLLFFSVSSVARLFEPQLPTQALTINTNTEKLCQVAASTSAYLQRGFEYDPNVNHANVLKQFGVSSDRIKATLDFICQITQEDKARNQASRLNSFAFIEQHFEFIRWYPDGENAQRFAAKKPLLANLPNDRLLMTKYYVHLAKGHSTPSVDFPHALYALPFDESDLTLDQANEQPGLTRFQFGKQAILQQPLSADIAKPLVYLSRSDLESALLQGTVVVDSDKTQTVYNVHRNNAIAYDRNLKPEQQQRYWYFKQVEGILGYGKDAEFKITVQPEVTFAGDLYQLGLGHLLLSQFNFKQHQEYRLGILADTGGAFDDNLYQLDYLAGSYHGFAEYAAANRHLPDYINVWFMVLKQPQPQ</sequence>
<dbReference type="AlphaFoldDB" id="A4CAN1"/>
<dbReference type="STRING" id="87626.PTD2_21527"/>
<dbReference type="InterPro" id="IPR036908">
    <property type="entry name" value="RlpA-like_sf"/>
</dbReference>
<comment type="caution">
    <text evidence="1">The sequence shown here is derived from an EMBL/GenBank/DDBJ whole genome shotgun (WGS) entry which is preliminary data.</text>
</comment>
<dbReference type="OrthoDB" id="6221043at2"/>
<dbReference type="HOGENOM" id="CLU_045932_0_0_6"/>
<dbReference type="Proteomes" id="UP000006201">
    <property type="component" value="Unassembled WGS sequence"/>
</dbReference>
<dbReference type="EMBL" id="AAOH01000004">
    <property type="protein sequence ID" value="EAR28439.1"/>
    <property type="molecule type" value="Genomic_DNA"/>
</dbReference>
<keyword evidence="2" id="KW-1185">Reference proteome</keyword>
<evidence type="ECO:0000313" key="2">
    <source>
        <dbReference type="Proteomes" id="UP000006201"/>
    </source>
</evidence>
<organism evidence="1 2">
    <name type="scientific">Pseudoalteromonas tunicata D2</name>
    <dbReference type="NCBI Taxonomy" id="87626"/>
    <lineage>
        <taxon>Bacteria</taxon>
        <taxon>Pseudomonadati</taxon>
        <taxon>Pseudomonadota</taxon>
        <taxon>Gammaproteobacteria</taxon>
        <taxon>Alteromonadales</taxon>
        <taxon>Pseudoalteromonadaceae</taxon>
        <taxon>Pseudoalteromonas</taxon>
    </lineage>
</organism>